<dbReference type="SUPFAM" id="SSF47384">
    <property type="entry name" value="Homodimeric domain of signal transducing histidine kinase"/>
    <property type="match status" value="1"/>
</dbReference>
<comment type="catalytic activity">
    <reaction evidence="1">
        <text>ATP + protein L-histidine = ADP + protein N-phospho-L-histidine.</text>
        <dbReference type="EC" id="2.7.13.3"/>
    </reaction>
</comment>
<feature type="region of interest" description="Disordered" evidence="5">
    <location>
        <begin position="424"/>
        <end position="452"/>
    </location>
</feature>
<dbReference type="InterPro" id="IPR003594">
    <property type="entry name" value="HATPase_dom"/>
</dbReference>
<dbReference type="CDD" id="cd00082">
    <property type="entry name" value="HisKA"/>
    <property type="match status" value="1"/>
</dbReference>
<dbReference type="PANTHER" id="PTHR43719">
    <property type="entry name" value="TWO-COMPONENT HISTIDINE KINASE"/>
    <property type="match status" value="1"/>
</dbReference>
<dbReference type="SUPFAM" id="SSF55874">
    <property type="entry name" value="ATPase domain of HSP90 chaperone/DNA topoisomerase II/histidine kinase"/>
    <property type="match status" value="1"/>
</dbReference>
<dbReference type="InterPro" id="IPR036890">
    <property type="entry name" value="HATPase_C_sf"/>
</dbReference>
<reference evidence="8" key="1">
    <citation type="submission" date="2023-07" db="EMBL/GenBank/DDBJ databases">
        <title>A chromosome-level genome assembly of Lolium multiflorum.</title>
        <authorList>
            <person name="Chen Y."/>
            <person name="Copetti D."/>
            <person name="Kolliker R."/>
            <person name="Studer B."/>
        </authorList>
    </citation>
    <scope>NUCLEOTIDE SEQUENCE</scope>
    <source>
        <strain evidence="8">02402/16</strain>
        <tissue evidence="8">Leaf</tissue>
    </source>
</reference>
<dbReference type="AlphaFoldDB" id="A0AAD8SEV0"/>
<dbReference type="Pfam" id="PF02518">
    <property type="entry name" value="HATPase_c"/>
    <property type="match status" value="1"/>
</dbReference>
<name>A0AAD8SEV0_LOLMU</name>
<dbReference type="InterPro" id="IPR005467">
    <property type="entry name" value="His_kinase_dom"/>
</dbReference>
<keyword evidence="9" id="KW-1185">Reference proteome</keyword>
<dbReference type="Proteomes" id="UP001231189">
    <property type="component" value="Unassembled WGS sequence"/>
</dbReference>
<feature type="transmembrane region" description="Helical" evidence="6">
    <location>
        <begin position="34"/>
        <end position="52"/>
    </location>
</feature>
<proteinExistence type="predicted"/>
<feature type="transmembrane region" description="Helical" evidence="6">
    <location>
        <begin position="59"/>
        <end position="87"/>
    </location>
</feature>
<keyword evidence="4" id="KW-0902">Two-component regulatory system</keyword>
<dbReference type="Gene3D" id="3.30.565.10">
    <property type="entry name" value="Histidine kinase-like ATPase, C-terminal domain"/>
    <property type="match status" value="1"/>
</dbReference>
<feature type="domain" description="Histidine kinase" evidence="7">
    <location>
        <begin position="174"/>
        <end position="392"/>
    </location>
</feature>
<evidence type="ECO:0000256" key="1">
    <source>
        <dbReference type="ARBA" id="ARBA00000085"/>
    </source>
</evidence>
<gene>
    <name evidence="8" type="ORF">QYE76_068647</name>
</gene>
<feature type="transmembrane region" description="Helical" evidence="6">
    <location>
        <begin position="107"/>
        <end position="134"/>
    </location>
</feature>
<dbReference type="Gene3D" id="1.10.287.130">
    <property type="match status" value="1"/>
</dbReference>
<feature type="transmembrane region" description="Helical" evidence="6">
    <location>
        <begin position="7"/>
        <end position="28"/>
    </location>
</feature>
<evidence type="ECO:0000313" key="8">
    <source>
        <dbReference type="EMBL" id="KAK1650842.1"/>
    </source>
</evidence>
<keyword evidence="3" id="KW-0597">Phosphoprotein</keyword>
<evidence type="ECO:0000256" key="5">
    <source>
        <dbReference type="SAM" id="MobiDB-lite"/>
    </source>
</evidence>
<dbReference type="InterPro" id="IPR003661">
    <property type="entry name" value="HisK_dim/P_dom"/>
</dbReference>
<protein>
    <recommendedName>
        <fullName evidence="2">histidine kinase</fullName>
        <ecNumber evidence="2">2.7.13.3</ecNumber>
    </recommendedName>
</protein>
<dbReference type="PANTHER" id="PTHR43719:SF75">
    <property type="entry name" value="HISTIDINE KINASE CKI1"/>
    <property type="match status" value="1"/>
</dbReference>
<evidence type="ECO:0000256" key="4">
    <source>
        <dbReference type="ARBA" id="ARBA00023012"/>
    </source>
</evidence>
<evidence type="ECO:0000256" key="6">
    <source>
        <dbReference type="SAM" id="Phobius"/>
    </source>
</evidence>
<keyword evidence="6" id="KW-0812">Transmembrane</keyword>
<evidence type="ECO:0000313" key="9">
    <source>
        <dbReference type="Proteomes" id="UP001231189"/>
    </source>
</evidence>
<accession>A0AAD8SEV0</accession>
<sequence>MVMFVAGVTNCVMVVFVLVVGEVVMLLAGVNDGAMVVFIFVVGDVSMLLTGVTDGVMVLFVFVVGDVVTVLTGVIDGAMVMFVFVVADVPNLVNADGLRLVWQKEAMFHEIGVAVVSVVCLLPAMAAVACFFMARALWRSGSREAALQGDIMRQKEVLQQAERKSMNKSNAFASACHDIRSSLAAVTRLINVSRTEARANPNLTYYLDQMEIGTKKLFDILNTILDMGKVESGKMQLEEVQFSMADVLEESMDMVNVVGIYRGVEVVWDPCDFSILRCDAVIGDCKCFKQILDNLLGNAIKFTQDGHVVLRVWANRPINDPNAIEFYFEVVDTGVGIPKEKRKSVFENYVQVRLMGGEISIKDKEPGEAGTCFGFNVFLKISDAEEDVEQGRAAPSLFREPGCFKGGQCVLLVLCPADPPDMDGVPRDEGLAHPARRAPRPDNGEGTRRRGRLAVQASIDLFATGRQ</sequence>
<dbReference type="PROSITE" id="PS50109">
    <property type="entry name" value="HIS_KIN"/>
    <property type="match status" value="1"/>
</dbReference>
<dbReference type="SMART" id="SM00387">
    <property type="entry name" value="HATPase_c"/>
    <property type="match status" value="1"/>
</dbReference>
<evidence type="ECO:0000256" key="3">
    <source>
        <dbReference type="ARBA" id="ARBA00022553"/>
    </source>
</evidence>
<dbReference type="EMBL" id="JAUUTY010000004">
    <property type="protein sequence ID" value="KAK1650842.1"/>
    <property type="molecule type" value="Genomic_DNA"/>
</dbReference>
<evidence type="ECO:0000256" key="2">
    <source>
        <dbReference type="ARBA" id="ARBA00012438"/>
    </source>
</evidence>
<dbReference type="GO" id="GO:0000155">
    <property type="term" value="F:phosphorelay sensor kinase activity"/>
    <property type="evidence" value="ECO:0007669"/>
    <property type="project" value="InterPro"/>
</dbReference>
<keyword evidence="6" id="KW-1133">Transmembrane helix</keyword>
<dbReference type="InterPro" id="IPR036097">
    <property type="entry name" value="HisK_dim/P_sf"/>
</dbReference>
<evidence type="ECO:0000259" key="7">
    <source>
        <dbReference type="PROSITE" id="PS50109"/>
    </source>
</evidence>
<feature type="compositionally biased region" description="Basic and acidic residues" evidence="5">
    <location>
        <begin position="439"/>
        <end position="448"/>
    </location>
</feature>
<comment type="caution">
    <text evidence="8">The sequence shown here is derived from an EMBL/GenBank/DDBJ whole genome shotgun (WGS) entry which is preliminary data.</text>
</comment>
<keyword evidence="6" id="KW-0472">Membrane</keyword>
<organism evidence="8 9">
    <name type="scientific">Lolium multiflorum</name>
    <name type="common">Italian ryegrass</name>
    <name type="synonym">Lolium perenne subsp. multiflorum</name>
    <dbReference type="NCBI Taxonomy" id="4521"/>
    <lineage>
        <taxon>Eukaryota</taxon>
        <taxon>Viridiplantae</taxon>
        <taxon>Streptophyta</taxon>
        <taxon>Embryophyta</taxon>
        <taxon>Tracheophyta</taxon>
        <taxon>Spermatophyta</taxon>
        <taxon>Magnoliopsida</taxon>
        <taxon>Liliopsida</taxon>
        <taxon>Poales</taxon>
        <taxon>Poaceae</taxon>
        <taxon>BOP clade</taxon>
        <taxon>Pooideae</taxon>
        <taxon>Poodae</taxon>
        <taxon>Poeae</taxon>
        <taxon>Poeae Chloroplast Group 2 (Poeae type)</taxon>
        <taxon>Loliodinae</taxon>
        <taxon>Loliinae</taxon>
        <taxon>Lolium</taxon>
    </lineage>
</organism>
<dbReference type="EC" id="2.7.13.3" evidence="2"/>
<dbReference type="InterPro" id="IPR050956">
    <property type="entry name" value="2C_system_His_kinase"/>
</dbReference>